<evidence type="ECO:0000256" key="6">
    <source>
        <dbReference type="ARBA" id="ARBA00022741"/>
    </source>
</evidence>
<evidence type="ECO:0000256" key="3">
    <source>
        <dbReference type="ARBA" id="ARBA00012509"/>
    </source>
</evidence>
<reference evidence="12 13" key="1">
    <citation type="submission" date="2019-07" db="EMBL/GenBank/DDBJ databases">
        <title>Tepidimonas fonticaldi AT-A2 draft genome.</title>
        <authorList>
            <person name="Da Costa M.S."/>
            <person name="Froufe H.J.C."/>
            <person name="Egas C."/>
            <person name="Albuquerque L."/>
        </authorList>
    </citation>
    <scope>NUCLEOTIDE SEQUENCE [LARGE SCALE GENOMIC DNA]</scope>
    <source>
        <strain evidence="12 13">AT-A2</strain>
    </source>
</reference>
<dbReference type="UniPathway" id="UPA00344"/>
<dbReference type="EMBL" id="VJOO01000008">
    <property type="protein sequence ID" value="TSE37258.1"/>
    <property type="molecule type" value="Genomic_DNA"/>
</dbReference>
<comment type="caution">
    <text evidence="12">The sequence shown here is derived from an EMBL/GenBank/DDBJ whole genome shotgun (WGS) entry which is preliminary data.</text>
</comment>
<dbReference type="GO" id="GO:0006777">
    <property type="term" value="P:Mo-molybdopterin cofactor biosynthetic process"/>
    <property type="evidence" value="ECO:0007669"/>
    <property type="project" value="UniProtKB-KW"/>
</dbReference>
<dbReference type="SUPFAM" id="SSF53218">
    <property type="entry name" value="Molybdenum cofactor biosynthesis proteins"/>
    <property type="match status" value="1"/>
</dbReference>
<keyword evidence="6" id="KW-0547">Nucleotide-binding</keyword>
<protein>
    <recommendedName>
        <fullName evidence="4">Molybdopterin adenylyltransferase</fullName>
        <ecNumber evidence="3">2.7.7.75</ecNumber>
    </recommendedName>
</protein>
<comment type="catalytic activity">
    <reaction evidence="9">
        <text>molybdopterin + ATP + H(+) = adenylyl-molybdopterin + diphosphate</text>
        <dbReference type="Rhea" id="RHEA:31331"/>
        <dbReference type="ChEBI" id="CHEBI:15378"/>
        <dbReference type="ChEBI" id="CHEBI:30616"/>
        <dbReference type="ChEBI" id="CHEBI:33019"/>
        <dbReference type="ChEBI" id="CHEBI:58698"/>
        <dbReference type="ChEBI" id="CHEBI:62727"/>
        <dbReference type="EC" id="2.7.7.75"/>
    </reaction>
</comment>
<dbReference type="SMART" id="SM00852">
    <property type="entry name" value="MoCF_biosynth"/>
    <property type="match status" value="1"/>
</dbReference>
<dbReference type="InterPro" id="IPR036425">
    <property type="entry name" value="MoaB/Mog-like_dom_sf"/>
</dbReference>
<dbReference type="PANTHER" id="PTHR43764:SF1">
    <property type="entry name" value="MOLYBDOPTERIN MOLYBDOTRANSFERASE"/>
    <property type="match status" value="1"/>
</dbReference>
<evidence type="ECO:0000256" key="2">
    <source>
        <dbReference type="ARBA" id="ARBA00006112"/>
    </source>
</evidence>
<dbReference type="PANTHER" id="PTHR43764">
    <property type="entry name" value="MOLYBDENUM COFACTOR BIOSYNTHESIS"/>
    <property type="match status" value="1"/>
</dbReference>
<dbReference type="NCBIfam" id="TIGR00177">
    <property type="entry name" value="molyb_syn"/>
    <property type="match status" value="1"/>
</dbReference>
<dbReference type="Gene3D" id="3.40.980.10">
    <property type="entry name" value="MoaB/Mog-like domain"/>
    <property type="match status" value="1"/>
</dbReference>
<dbReference type="FunFam" id="3.40.980.10:FF:000005">
    <property type="entry name" value="Molybdopterin biosynthesis mog protein"/>
    <property type="match status" value="1"/>
</dbReference>
<keyword evidence="12" id="KW-0548">Nucleotidyltransferase</keyword>
<dbReference type="PROSITE" id="PS01078">
    <property type="entry name" value="MOCF_BIOSYNTHESIS_1"/>
    <property type="match status" value="1"/>
</dbReference>
<organism evidence="12 13">
    <name type="scientific">Tepidimonas fonticaldi</name>
    <dbReference type="NCBI Taxonomy" id="1101373"/>
    <lineage>
        <taxon>Bacteria</taxon>
        <taxon>Pseudomonadati</taxon>
        <taxon>Pseudomonadota</taxon>
        <taxon>Betaproteobacteria</taxon>
        <taxon>Burkholderiales</taxon>
        <taxon>Tepidimonas</taxon>
    </lineage>
</organism>
<accession>A0A554XN52</accession>
<dbReference type="InterPro" id="IPR051920">
    <property type="entry name" value="MPT_Adenylyltrnsfr/MoaC-Rel"/>
</dbReference>
<evidence type="ECO:0000256" key="8">
    <source>
        <dbReference type="ARBA" id="ARBA00023150"/>
    </source>
</evidence>
<evidence type="ECO:0000256" key="4">
    <source>
        <dbReference type="ARBA" id="ARBA00013491"/>
    </source>
</evidence>
<evidence type="ECO:0000256" key="1">
    <source>
        <dbReference type="ARBA" id="ARBA00005046"/>
    </source>
</evidence>
<comment type="function">
    <text evidence="10">Catalyzes the adenylation of molybdopterin as part of the biosynthesis of the molybdenum-cofactor.</text>
</comment>
<dbReference type="Proteomes" id="UP000316388">
    <property type="component" value="Unassembled WGS sequence"/>
</dbReference>
<keyword evidence="5 12" id="KW-0808">Transferase</keyword>
<name>A0A554XN52_9BURK</name>
<comment type="pathway">
    <text evidence="1">Cofactor biosynthesis; molybdopterin biosynthesis.</text>
</comment>
<comment type="similarity">
    <text evidence="2">Belongs to the MoaB/Mog family.</text>
</comment>
<dbReference type="InterPro" id="IPR001453">
    <property type="entry name" value="MoaB/Mog_dom"/>
</dbReference>
<dbReference type="InterPro" id="IPR008284">
    <property type="entry name" value="MoCF_biosynth_CS"/>
</dbReference>
<gene>
    <name evidence="12" type="primary">mog</name>
    <name evidence="12" type="ORF">Tfont_01166</name>
</gene>
<evidence type="ECO:0000256" key="7">
    <source>
        <dbReference type="ARBA" id="ARBA00022840"/>
    </source>
</evidence>
<dbReference type="AlphaFoldDB" id="A0A554XN52"/>
<dbReference type="CDD" id="cd00886">
    <property type="entry name" value="MogA_MoaB"/>
    <property type="match status" value="1"/>
</dbReference>
<dbReference type="GO" id="GO:0061598">
    <property type="term" value="F:molybdopterin adenylyltransferase activity"/>
    <property type="evidence" value="ECO:0007669"/>
    <property type="project" value="UniProtKB-EC"/>
</dbReference>
<evidence type="ECO:0000256" key="10">
    <source>
        <dbReference type="ARBA" id="ARBA00058212"/>
    </source>
</evidence>
<evidence type="ECO:0000313" key="13">
    <source>
        <dbReference type="Proteomes" id="UP000316388"/>
    </source>
</evidence>
<sequence>MTPTMSAFDPVTIGIVSISDRASQGVYEDKGLPALRDWLGRALKNPITFVERLIPDERERISDTLIELADQAGCSLILTTGGTGPAPRDVTPEATLAVADKEMPGFGEQMRQISLRFVPTAILSRQVAVIRGRSLIINLPGQPKSIAETLEGLRDGDGKPVVHGIFAAVPYCIDLIGGPYLETDDAVCAAFRPKSAVRPPRAP</sequence>
<dbReference type="GO" id="GO:0005524">
    <property type="term" value="F:ATP binding"/>
    <property type="evidence" value="ECO:0007669"/>
    <property type="project" value="UniProtKB-KW"/>
</dbReference>
<dbReference type="NCBIfam" id="NF006932">
    <property type="entry name" value="PRK09417.1"/>
    <property type="match status" value="1"/>
</dbReference>
<proteinExistence type="inferred from homology"/>
<evidence type="ECO:0000259" key="11">
    <source>
        <dbReference type="SMART" id="SM00852"/>
    </source>
</evidence>
<evidence type="ECO:0000256" key="5">
    <source>
        <dbReference type="ARBA" id="ARBA00022679"/>
    </source>
</evidence>
<evidence type="ECO:0000313" key="12">
    <source>
        <dbReference type="EMBL" id="TSE37258.1"/>
    </source>
</evidence>
<dbReference type="Pfam" id="PF00994">
    <property type="entry name" value="MoCF_biosynth"/>
    <property type="match status" value="1"/>
</dbReference>
<keyword evidence="7" id="KW-0067">ATP-binding</keyword>
<evidence type="ECO:0000256" key="9">
    <source>
        <dbReference type="ARBA" id="ARBA00051131"/>
    </source>
</evidence>
<feature type="domain" description="MoaB/Mog" evidence="11">
    <location>
        <begin position="14"/>
        <end position="160"/>
    </location>
</feature>
<keyword evidence="8" id="KW-0501">Molybdenum cofactor biosynthesis</keyword>
<dbReference type="EC" id="2.7.7.75" evidence="3"/>